<dbReference type="SUPFAM" id="SSF51126">
    <property type="entry name" value="Pectin lyase-like"/>
    <property type="match status" value="1"/>
</dbReference>
<reference evidence="3 4" key="1">
    <citation type="submission" date="2024-04" db="EMBL/GenBank/DDBJ databases">
        <title>Luteolibacter sp. isolated from soil.</title>
        <authorList>
            <person name="An J."/>
        </authorList>
    </citation>
    <scope>NUCLEOTIDE SEQUENCE [LARGE SCALE GENOMIC DNA]</scope>
    <source>
        <strain evidence="3 4">Y139</strain>
    </source>
</reference>
<dbReference type="Pfam" id="PF12545">
    <property type="entry name" value="DUF3739"/>
    <property type="match status" value="1"/>
</dbReference>
<proteinExistence type="predicted"/>
<comment type="caution">
    <text evidence="3">The sequence shown here is derived from an EMBL/GenBank/DDBJ whole genome shotgun (WGS) entry which is preliminary data.</text>
</comment>
<keyword evidence="4" id="KW-1185">Reference proteome</keyword>
<feature type="compositionally biased region" description="Polar residues" evidence="1">
    <location>
        <begin position="1261"/>
        <end position="1275"/>
    </location>
</feature>
<evidence type="ECO:0000313" key="4">
    <source>
        <dbReference type="Proteomes" id="UP001371305"/>
    </source>
</evidence>
<dbReference type="PANTHER" id="PTHR12338:SF5">
    <property type="entry name" value="ANTIGEN 43-RELATED"/>
    <property type="match status" value="1"/>
</dbReference>
<protein>
    <submittedName>
        <fullName evidence="3">Filamentous hemagglutinin family protein</fullName>
    </submittedName>
</protein>
<dbReference type="Gene3D" id="2.160.20.10">
    <property type="entry name" value="Single-stranded right-handed beta-helix, Pectin lyase-like"/>
    <property type="match status" value="2"/>
</dbReference>
<feature type="domain" description="Filamentous haemagglutinin FhaB/tRNA nuclease CdiA-like TPS" evidence="2">
    <location>
        <begin position="131"/>
        <end position="254"/>
    </location>
</feature>
<evidence type="ECO:0000259" key="2">
    <source>
        <dbReference type="SMART" id="SM00912"/>
    </source>
</evidence>
<dbReference type="InterPro" id="IPR021026">
    <property type="entry name" value="Filamn_hemagglutn_DUF3739"/>
</dbReference>
<sequence length="3742" mass="376517">MSPARHPHRLLRSSQLAGTALVLLGELGLLTGPAMAGDILRGGRAAGSAPTGAANPVGTTPPPIVPAGGTTRDSLARTAMAIQSVQAMQLAARNLANSGGNHANTNPSGSGAVLPDVPDGLGTGGLQVDSRVTGPNSTFWKGANLPVQSTTSGGTTTVTVKQTAQQALLNWETMNVGKNTTLTFDQTDGGSNVGQWIAFNFVNDPLLNPTQILGNIEAKGQVYVMNRNGIVFGGKSQVNVHALVASALPINTNLIDRGLLNNPDQQFLFSALAMPAGNDGMPAFDPGLPANTRIGDVIVEAGAQLTAPTSVDKVGGRIALVGANVVNNGSISTADGQTILAAGLQVGFDAHKSSDPSLRGLDTFIGAVADPASTLTAYAGSATNNGIIDSPRANITMAGKAVNQMGVITSTTSVSLNGRIDLLADYDAIGNIAYDPSSATSFSFLNRSSGNVTLGEDSVTRITPELSSTDKVVGSVLALPSQVNVRGNVVHFDDNSILYAPSANVTVSAGTWNTIPASTPSGTPEYSYIRSGGRIDIDSGATIDVSGSQNVASSVTSNIVRAELRGTELADSPLLRDGPLRGQTVYIDVTETGVYNGKTWVGTALADLTGYVNLVERTVGELTAAGGTVKLQAGDAVVIRDNAEVNVSGGWVNYAGGVVQTSRVSAGGKVFDISDATPDRVYDGVFTGSNLVVNKKWGTVQEYVNPFTLNGTRYQEGFTQGGAGGALDIAAGSVVQDGKLSGNTVVGTRQTTNQPKASSLSISLTAQRILNGTPVEYTPHNTTVTFSNSNPQAPVADFALDASGHPEALPTERLNDLFLSPELLEESGFGALSVRSLDGDIVVEEGVALKAAPRGSISLAGANLTVNGSIIAPGGTLSFTAYNISPDTVADLKASGTTTELPAADPNRGFFRLGSNAVLSTAGLIADDRPLSPTAQQTPQIITGGSISVTAMSALLAEGSVADVSGGMIASSTGKYTYGNAGSLSILAGRDVSLSGVTGGTLALGGELRGFSGAKGGSLSLRAQAIQVGGAAPAGVFHVDPTFFDQGGFTSFSLTGIGREGGAGMVIAPGTTIAPTVTSWVANDTNGVLGFSEIVKPEGLRSPLSLSFGATGAANEFLSNALILRGDTVMGAGSVIDAGPKGSVTLSGQTVEVHGSVLAAGGSIKVTGANNFPLPGINPVAQNPSVTVLIGSDAVLDASGETFLVPDSFGRKRGAVLDGGSITVSGNIAAQAGAKLDVSGSSDTLDLLPGESGRSLDDIASGSSGTTSKPYQTRGDSMLVESNAGKITLTGSQMLLSDATLMGEAGGSTAAGGTLSVSSGRFYLLGNLANPDDTTLLVKQSGSVMANGFVPTIGANAPVDGSGVLGGGRFAADHFTEGGFANLDLGGTIGFTGNVAINADGRITAGTGPVITASGTVSLNARYVAVGNNFDTPKLSSESQENPEYDVNGVFRRMPPTNGTGSVSISAGLIDVGDLALRDVGSLNLTATNGDIRGNGTLAVAGDITLTAGQIYPPTGLDFTIAAFDYTAGGTGHKGSVTINGSGSRNLPLSGGGKLSVYGSTIVQNGTLRAPFGKIQLGWDGTGTAPSDLFTGLSFTKTTSLTLGANSVTSVSGIDPLTGKGITVPYGVSFDGTSWIDPGGNDITTSGPPQKSVTLSAESVTTVAGSKVDIRGGGELQAYRWVQGLGGSRDILADTGSFAIVPGYSAEYAPYAPFNTASSLGGDAGFVNGNLQVGDQITLDGSSGLPAGTYTLLPARYATLAGAYLIKPLAGAAIGTVPVADGSKVVSGVRFNGLEANRDTPQIVTRFELTPPTTLAGRAEYTKLLANNFFTGGSIRVPGDSGQLVLAATKAMALGGSISSEAGDKFRGGLIDISSPVDILISNGTATGGSGVLVLDSALLSSFGAESLLIGGVRTTTADGTLVAVTTGNLTVDNAGAPLKGSEIILAAKTALNIEDGSVIQQSGSSEGDTLILGDASVAGSGNGALLRVSGQTDAPVLRRGVTPGGTPRLEIGAGASIKATGITLDSTSLTVIDPTAVLTADALALASGRISLVLDPTVAPGADAGLVLSGATLTSLSSAKSLALSSYSSIDLLGAGSVGGVSSNGKPVIDTLSLRAAEIRGLNANGGDVTFNARVIELDNRPGGTAGAATPVTGGTLSFNAETIRMGMGTLGAGGFANYNLTANKGFSIAESGRFNAAGNLQINAPLIDSASAVSYALTASGSLKTGGGGNVTTSTTAGLGASLSFTGSSVELASNIILPSGSVSAHATTGNVVVSGSIDAGGSARRFMDQTRYTSGGLISLTSDTGNVTVTDSGKLSVAAKPGGGNAGQLSISAIHGSTTIAGTIAGKGGAGGHNGSFSLDVGSLPSLASLDSQLNQNFFTGQRAYRVRTGDVAVDGTALAESYSLSADAGSITVSGTIDVSGAEGGSVRLVASKNLTLASGSLIDASADDFDSAGKGGDVVLETRGASGGVVSVNAGSTIDLSVASKTANSAAIGDFSGTLQVRAPQLSGGTDLAVGNLAGTITGASNVIVEGYKTYDLTGTGTISTTVQNTVKTDATTFVSNSATIENRILAANGGTAGTLGSILTVRPGAEIINTTGDLTLGGASTSGNSGDWNLATFRFGAEQVPGILTLRAAGNLVFNNSLTDGFATGAYTAAMLANNANLADNAESWSYRLVAGADFAAADTRSVVPMQFADNIALGAAGGSLKLGKNGGAAIVTGGTAALTSTILSATSTSGLYQVIRTGSGDIDVVTAGDIQLLNAFASIYTAGTQVADPTMGGTFVLPINRMTGSTGTLGSIQQTSGSPIQYTLGGGNVTLNAGHDIVHLTKTSAGTLIQDSQRQMPVNWLYRRGYINPTTGEFGATRNGDTASTTWWVDFTNFFEGIGALGGGDVSLTAGRDVSNVDAVAPTNARMPGGKPSADKLVELGGGDIRVKAGRNIDGGVYYVERGEGSLLAGANITTNSTRSPSITIIRTPSQVSDSRTWLPTTLFVGKGGFDVEAGGDILLGPVTNPFLLPQGFNNSFWNKTWFSTYSSDASLSVQSLGGDVNFRESVVADGTTDAVPTLQLWFDNQLRLGTNQGSAFYQPWLRLVESSVTPFTEAFRLMPGTLSVSAFSGDINVTGSINLSPSKTGSLDLLAAGSVNGLHTAGLGLVNLGSPQTWVSGRINVSDADPSAIYGITTPFGYQTLVGTSQTRATGTINGFLDSFASLFDETGSTNGVLQEKQAVHTSGGLHTGDTTPVRIYADGGDISGLTLFSPKAARVIAGQDIRDISLYLQHLSSDDVSLVSAGRDIIAYDNSTDGRATARTAGNVTVNQDFAPAGDIQIAGQGTLEVLAGRNIDLGTGASLTDGTGSGITSIGNGRNPYLAFAGADILAMAGLGGNAASLEESNADFAAFIPKFVKSEEGTKHLKELGLTQEEFDALDTEAMNQTALDVFFLVLRDAGRNHNNPDSDGFGNYDAGKDAITTLFPGGDGTWDGDIDTRSRDIRTRNGGNIALLAPGGSLSLASTVVGTPLTPPGIVTESGGNINVFTDLNVDLGISRIFTLRGGDEIIWSTRGNIAAGSSSKTVQSAPPTRVLIDPQSADVRTDLAGLATGGGIGVLNTVAGIAPSDVDLIAPEGTIDAGDAGIRVSGNLNIAAAVVVNAGNISVGGSAAGTNPGAVAAPSVGSITAAANTTSAATSADPGQQNRAAEETKPQDVVEEPSLITVEVLGYGGSADDEEDEDKKDQGQQEVTP</sequence>
<dbReference type="InterPro" id="IPR008638">
    <property type="entry name" value="FhaB/CdiA-like_TPS"/>
</dbReference>
<dbReference type="InterPro" id="IPR012334">
    <property type="entry name" value="Pectin_lyas_fold"/>
</dbReference>
<feature type="region of interest" description="Disordered" evidence="1">
    <location>
        <begin position="1250"/>
        <end position="1275"/>
    </location>
</feature>
<accession>A0ABU9AWB9</accession>
<evidence type="ECO:0000256" key="1">
    <source>
        <dbReference type="SAM" id="MobiDB-lite"/>
    </source>
</evidence>
<dbReference type="NCBIfam" id="TIGR01901">
    <property type="entry name" value="adhes_NPXG"/>
    <property type="match status" value="1"/>
</dbReference>
<dbReference type="InterPro" id="IPR050909">
    <property type="entry name" value="Bact_Autotransporter_VF"/>
</dbReference>
<dbReference type="InterPro" id="IPR011050">
    <property type="entry name" value="Pectin_lyase_fold/virulence"/>
</dbReference>
<feature type="region of interest" description="Disordered" evidence="1">
    <location>
        <begin position="44"/>
        <end position="65"/>
    </location>
</feature>
<organism evidence="3 4">
    <name type="scientific">Luteolibacter soli</name>
    <dbReference type="NCBI Taxonomy" id="3135280"/>
    <lineage>
        <taxon>Bacteria</taxon>
        <taxon>Pseudomonadati</taxon>
        <taxon>Verrucomicrobiota</taxon>
        <taxon>Verrucomicrobiia</taxon>
        <taxon>Verrucomicrobiales</taxon>
        <taxon>Verrucomicrobiaceae</taxon>
        <taxon>Luteolibacter</taxon>
    </lineage>
</organism>
<feature type="region of interest" description="Disordered" evidence="1">
    <location>
        <begin position="3681"/>
        <end position="3742"/>
    </location>
</feature>
<dbReference type="PANTHER" id="PTHR12338">
    <property type="entry name" value="AUTOTRANSPORTER"/>
    <property type="match status" value="1"/>
</dbReference>
<name>A0ABU9AWB9_9BACT</name>
<gene>
    <name evidence="3" type="ORF">WKV53_15110</name>
</gene>
<dbReference type="Proteomes" id="UP001371305">
    <property type="component" value="Unassembled WGS sequence"/>
</dbReference>
<dbReference type="SMART" id="SM00912">
    <property type="entry name" value="Haemagg_act"/>
    <property type="match status" value="1"/>
</dbReference>
<dbReference type="RefSeq" id="WP_341405600.1">
    <property type="nucleotide sequence ID" value="NZ_JBBUKT010000005.1"/>
</dbReference>
<dbReference type="EMBL" id="JBBUKT010000005">
    <property type="protein sequence ID" value="MEK7951843.1"/>
    <property type="molecule type" value="Genomic_DNA"/>
</dbReference>
<evidence type="ECO:0000313" key="3">
    <source>
        <dbReference type="EMBL" id="MEK7951843.1"/>
    </source>
</evidence>